<organism evidence="1">
    <name type="scientific">Tanacetum cinerariifolium</name>
    <name type="common">Dalmatian daisy</name>
    <name type="synonym">Chrysanthemum cinerariifolium</name>
    <dbReference type="NCBI Taxonomy" id="118510"/>
    <lineage>
        <taxon>Eukaryota</taxon>
        <taxon>Viridiplantae</taxon>
        <taxon>Streptophyta</taxon>
        <taxon>Embryophyta</taxon>
        <taxon>Tracheophyta</taxon>
        <taxon>Spermatophyta</taxon>
        <taxon>Magnoliopsida</taxon>
        <taxon>eudicotyledons</taxon>
        <taxon>Gunneridae</taxon>
        <taxon>Pentapetalae</taxon>
        <taxon>asterids</taxon>
        <taxon>campanulids</taxon>
        <taxon>Asterales</taxon>
        <taxon>Asteraceae</taxon>
        <taxon>Asteroideae</taxon>
        <taxon>Anthemideae</taxon>
        <taxon>Anthemidinae</taxon>
        <taxon>Tanacetum</taxon>
    </lineage>
</organism>
<proteinExistence type="predicted"/>
<gene>
    <name evidence="1" type="ORF">Tci_023199</name>
</gene>
<protein>
    <submittedName>
        <fullName evidence="1">Uncharacterized protein</fullName>
    </submittedName>
</protein>
<sequence>MCGHPVDGQYCQGCAFLRKKFKEDLFTYCIKNGILQDSFEPSNDNTNVANALQEPFVVNQDLDKNSLQNPPQINHHCCYGCGDPLEDIFCHQCTCELCRNGAHHGYNCLSKVLIVHDSEPLNNQTIDELPQTLPSFDPTCCSEDRNSFTYDPKSNRVHDSLNVFDPPPQPPFYSCEFCGNDARYGH</sequence>
<evidence type="ECO:0000313" key="1">
    <source>
        <dbReference type="EMBL" id="GEU51221.1"/>
    </source>
</evidence>
<reference evidence="1" key="1">
    <citation type="journal article" date="2019" name="Sci. Rep.">
        <title>Draft genome of Tanacetum cinerariifolium, the natural source of mosquito coil.</title>
        <authorList>
            <person name="Yamashiro T."/>
            <person name="Shiraishi A."/>
            <person name="Satake H."/>
            <person name="Nakayama K."/>
        </authorList>
    </citation>
    <scope>NUCLEOTIDE SEQUENCE</scope>
</reference>
<comment type="caution">
    <text evidence="1">The sequence shown here is derived from an EMBL/GenBank/DDBJ whole genome shotgun (WGS) entry which is preliminary data.</text>
</comment>
<name>A0A6L2KNY1_TANCI</name>
<accession>A0A6L2KNY1</accession>
<dbReference type="AlphaFoldDB" id="A0A6L2KNY1"/>
<dbReference type="EMBL" id="BKCJ010002834">
    <property type="protein sequence ID" value="GEU51221.1"/>
    <property type="molecule type" value="Genomic_DNA"/>
</dbReference>